<dbReference type="GO" id="GO:0006450">
    <property type="term" value="P:regulation of translational fidelity"/>
    <property type="evidence" value="ECO:0007669"/>
    <property type="project" value="InterPro"/>
</dbReference>
<dbReference type="NCBIfam" id="TIGR00135">
    <property type="entry name" value="gatC"/>
    <property type="match status" value="1"/>
</dbReference>
<comment type="subunit">
    <text evidence="1">Heterotrimer of A, B and C subunits.</text>
</comment>
<dbReference type="Gene3D" id="1.10.20.60">
    <property type="entry name" value="Glu-tRNAGln amidotransferase C subunit, N-terminal domain"/>
    <property type="match status" value="1"/>
</dbReference>
<dbReference type="GO" id="GO:0005524">
    <property type="term" value="F:ATP binding"/>
    <property type="evidence" value="ECO:0007669"/>
    <property type="project" value="UniProtKB-KW"/>
</dbReference>
<dbReference type="SUPFAM" id="SSF141000">
    <property type="entry name" value="Glu-tRNAGln amidotransferase C subunit"/>
    <property type="match status" value="1"/>
</dbReference>
<evidence type="ECO:0000313" key="2">
    <source>
        <dbReference type="EMBL" id="XBH19751.1"/>
    </source>
</evidence>
<organism evidence="2">
    <name type="scientific">Telmatobacter sp. DSM 110680</name>
    <dbReference type="NCBI Taxonomy" id="3036704"/>
    <lineage>
        <taxon>Bacteria</taxon>
        <taxon>Pseudomonadati</taxon>
        <taxon>Acidobacteriota</taxon>
        <taxon>Terriglobia</taxon>
        <taxon>Terriglobales</taxon>
        <taxon>Acidobacteriaceae</taxon>
        <taxon>Telmatobacter</taxon>
    </lineage>
</organism>
<keyword evidence="1" id="KW-0436">Ligase</keyword>
<dbReference type="AlphaFoldDB" id="A0AAU7DQR6"/>
<reference evidence="2" key="1">
    <citation type="submission" date="2023-03" db="EMBL/GenBank/DDBJ databases">
        <title>Edaphobacter sp.</title>
        <authorList>
            <person name="Huber K.J."/>
            <person name="Papendorf J."/>
            <person name="Pilke C."/>
            <person name="Bunk B."/>
            <person name="Sproeer C."/>
            <person name="Pester M."/>
        </authorList>
    </citation>
    <scope>NUCLEOTIDE SEQUENCE</scope>
    <source>
        <strain evidence="2">DSM 110680</strain>
    </source>
</reference>
<dbReference type="InterPro" id="IPR003837">
    <property type="entry name" value="GatC"/>
</dbReference>
<dbReference type="HAMAP" id="MF_00122">
    <property type="entry name" value="GatC"/>
    <property type="match status" value="1"/>
</dbReference>
<comment type="similarity">
    <text evidence="1">Belongs to the GatC family.</text>
</comment>
<keyword evidence="1" id="KW-0067">ATP-binding</keyword>
<evidence type="ECO:0000256" key="1">
    <source>
        <dbReference type="HAMAP-Rule" id="MF_00122"/>
    </source>
</evidence>
<dbReference type="PANTHER" id="PTHR15004:SF0">
    <property type="entry name" value="GLUTAMYL-TRNA(GLN) AMIDOTRANSFERASE SUBUNIT C, MITOCHONDRIAL"/>
    <property type="match status" value="1"/>
</dbReference>
<dbReference type="EC" id="6.3.5.-" evidence="1"/>
<comment type="function">
    <text evidence="1">Allows the formation of correctly charged Asn-tRNA(Asn) or Gln-tRNA(Gln) through the transamidation of misacylated Asp-tRNA(Asn) or Glu-tRNA(Gln) in organisms which lack either or both of asparaginyl-tRNA or glutaminyl-tRNA synthetases. The reaction takes place in the presence of glutamine and ATP through an activated phospho-Asp-tRNA(Asn) or phospho-Glu-tRNA(Gln).</text>
</comment>
<dbReference type="EMBL" id="CP121196">
    <property type="protein sequence ID" value="XBH19751.1"/>
    <property type="molecule type" value="Genomic_DNA"/>
</dbReference>
<dbReference type="GO" id="GO:0070681">
    <property type="term" value="P:glutaminyl-tRNAGln biosynthesis via transamidation"/>
    <property type="evidence" value="ECO:0007669"/>
    <property type="project" value="TreeGrafter"/>
</dbReference>
<dbReference type="PANTHER" id="PTHR15004">
    <property type="entry name" value="GLUTAMYL-TRNA(GLN) AMIDOTRANSFERASE SUBUNIT C, MITOCHONDRIAL"/>
    <property type="match status" value="1"/>
</dbReference>
<name>A0AAU7DQR6_9BACT</name>
<dbReference type="Pfam" id="PF02686">
    <property type="entry name" value="GatC"/>
    <property type="match status" value="1"/>
</dbReference>
<protein>
    <recommendedName>
        <fullName evidence="1">Aspartyl/glutamyl-tRNA(Asn/Gln) amidotransferase subunit C</fullName>
        <shortName evidence="1">Asp/Glu-ADT subunit C</shortName>
        <ecNumber evidence="1">6.3.5.-</ecNumber>
    </recommendedName>
</protein>
<dbReference type="GO" id="GO:0050567">
    <property type="term" value="F:glutaminyl-tRNA synthase (glutamine-hydrolyzing) activity"/>
    <property type="evidence" value="ECO:0007669"/>
    <property type="project" value="UniProtKB-UniRule"/>
</dbReference>
<sequence length="103" mass="11211">MTANVTLQDVKRVAELAHLELTPTETESMQHDLNAILDHVAQLNELDTDSVAPLAQMSELAGAGSAGSLREDVVRPSLNRTAVMSEAPETDQVFFKVPKVIER</sequence>
<comment type="catalytic activity">
    <reaction evidence="1">
        <text>L-aspartyl-tRNA(Asn) + L-glutamine + ATP + H2O = L-asparaginyl-tRNA(Asn) + L-glutamate + ADP + phosphate + 2 H(+)</text>
        <dbReference type="Rhea" id="RHEA:14513"/>
        <dbReference type="Rhea" id="RHEA-COMP:9674"/>
        <dbReference type="Rhea" id="RHEA-COMP:9677"/>
        <dbReference type="ChEBI" id="CHEBI:15377"/>
        <dbReference type="ChEBI" id="CHEBI:15378"/>
        <dbReference type="ChEBI" id="CHEBI:29985"/>
        <dbReference type="ChEBI" id="CHEBI:30616"/>
        <dbReference type="ChEBI" id="CHEBI:43474"/>
        <dbReference type="ChEBI" id="CHEBI:58359"/>
        <dbReference type="ChEBI" id="CHEBI:78515"/>
        <dbReference type="ChEBI" id="CHEBI:78516"/>
        <dbReference type="ChEBI" id="CHEBI:456216"/>
    </reaction>
</comment>
<dbReference type="RefSeq" id="WP_348264972.1">
    <property type="nucleotide sequence ID" value="NZ_CP121196.1"/>
</dbReference>
<keyword evidence="1" id="KW-0648">Protein biosynthesis</keyword>
<gene>
    <name evidence="1 2" type="primary">gatC</name>
    <name evidence="2" type="ORF">P8935_10640</name>
</gene>
<keyword evidence="1" id="KW-0547">Nucleotide-binding</keyword>
<accession>A0AAU7DQR6</accession>
<dbReference type="InterPro" id="IPR036113">
    <property type="entry name" value="Asp/Glu-ADT_sf_sub_c"/>
</dbReference>
<proteinExistence type="inferred from homology"/>
<dbReference type="GO" id="GO:0006412">
    <property type="term" value="P:translation"/>
    <property type="evidence" value="ECO:0007669"/>
    <property type="project" value="UniProtKB-UniRule"/>
</dbReference>
<comment type="catalytic activity">
    <reaction evidence="1">
        <text>L-glutamyl-tRNA(Gln) + L-glutamine + ATP + H2O = L-glutaminyl-tRNA(Gln) + L-glutamate + ADP + phosphate + H(+)</text>
        <dbReference type="Rhea" id="RHEA:17521"/>
        <dbReference type="Rhea" id="RHEA-COMP:9681"/>
        <dbReference type="Rhea" id="RHEA-COMP:9684"/>
        <dbReference type="ChEBI" id="CHEBI:15377"/>
        <dbReference type="ChEBI" id="CHEBI:15378"/>
        <dbReference type="ChEBI" id="CHEBI:29985"/>
        <dbReference type="ChEBI" id="CHEBI:30616"/>
        <dbReference type="ChEBI" id="CHEBI:43474"/>
        <dbReference type="ChEBI" id="CHEBI:58359"/>
        <dbReference type="ChEBI" id="CHEBI:78520"/>
        <dbReference type="ChEBI" id="CHEBI:78521"/>
        <dbReference type="ChEBI" id="CHEBI:456216"/>
    </reaction>
</comment>